<gene>
    <name evidence="2" type="primary">ybiR_2</name>
    <name evidence="2" type="ORF">GAK33_07509</name>
</gene>
<organism evidence="2 3">
    <name type="scientific">Burkholderia lata (strain ATCC 17760 / DSM 23089 / LMG 22485 / NCIMB 9086 / R18194 / 383)</name>
    <dbReference type="NCBI Taxonomy" id="482957"/>
    <lineage>
        <taxon>Bacteria</taxon>
        <taxon>Pseudomonadati</taxon>
        <taxon>Pseudomonadota</taxon>
        <taxon>Betaproteobacteria</taxon>
        <taxon>Burkholderiales</taxon>
        <taxon>Burkholderiaceae</taxon>
        <taxon>Burkholderia</taxon>
        <taxon>Burkholderia cepacia complex</taxon>
    </lineage>
</organism>
<evidence type="ECO:0000256" key="1">
    <source>
        <dbReference type="SAM" id="Phobius"/>
    </source>
</evidence>
<reference evidence="3" key="1">
    <citation type="journal article" date="2020" name="MBio">
        <title>Horizontal gene transfer to a defensive symbiont with a reduced genome amongst a multipartite beetle microbiome.</title>
        <authorList>
            <person name="Waterworth S.C."/>
            <person name="Florez L.V."/>
            <person name="Rees E.R."/>
            <person name="Hertweck C."/>
            <person name="Kaltenpoth M."/>
            <person name="Kwan J.C."/>
        </authorList>
    </citation>
    <scope>NUCLEOTIDE SEQUENCE [LARGE SCALE GENOMIC DNA]</scope>
</reference>
<keyword evidence="1" id="KW-0472">Membrane</keyword>
<proteinExistence type="predicted"/>
<keyword evidence="1" id="KW-1133">Transmembrane helix</keyword>
<dbReference type="EMBL" id="WNDV01000049">
    <property type="protein sequence ID" value="KAF1031437.1"/>
    <property type="molecule type" value="Genomic_DNA"/>
</dbReference>
<comment type="caution">
    <text evidence="2">The sequence shown here is derived from an EMBL/GenBank/DDBJ whole genome shotgun (WGS) entry which is preliminary data.</text>
</comment>
<sequence>MLANLHLAVPGAVAVALVLGALRRDAVLKIDWLLLLIFVLMFVVLRGAAALPVVHQSVASLGLDSPLRLYTAGAAVSQLISNVPAAILLSEFSGDWRVLAFGVGIGGFGLAIGSLANLIAVRLARTPGLWGPFHLVCIPFGLVAYALGALWLYYTGSAG</sequence>
<name>A0A833PJT8_BURL3</name>
<dbReference type="AlphaFoldDB" id="A0A833PJT8"/>
<evidence type="ECO:0000313" key="3">
    <source>
        <dbReference type="Proteomes" id="UP000467522"/>
    </source>
</evidence>
<feature type="transmembrane region" description="Helical" evidence="1">
    <location>
        <begin position="133"/>
        <end position="154"/>
    </location>
</feature>
<accession>A0A833PJT8</accession>
<dbReference type="Proteomes" id="UP000467522">
    <property type="component" value="Unassembled WGS sequence"/>
</dbReference>
<protein>
    <submittedName>
        <fullName evidence="2">Inner membrane protein YbiR</fullName>
    </submittedName>
</protein>
<feature type="transmembrane region" description="Helical" evidence="1">
    <location>
        <begin position="67"/>
        <end position="87"/>
    </location>
</feature>
<evidence type="ECO:0000313" key="2">
    <source>
        <dbReference type="EMBL" id="KAF1031437.1"/>
    </source>
</evidence>
<feature type="transmembrane region" description="Helical" evidence="1">
    <location>
        <begin position="99"/>
        <end position="121"/>
    </location>
</feature>
<keyword evidence="1" id="KW-0812">Transmembrane</keyword>
<feature type="transmembrane region" description="Helical" evidence="1">
    <location>
        <begin position="33"/>
        <end position="55"/>
    </location>
</feature>